<reference evidence="3" key="1">
    <citation type="journal article" date="2019" name="Int. J. Syst. Evol. Microbiol.">
        <title>The Global Catalogue of Microorganisms (GCM) 10K type strain sequencing project: providing services to taxonomists for standard genome sequencing and annotation.</title>
        <authorList>
            <consortium name="The Broad Institute Genomics Platform"/>
            <consortium name="The Broad Institute Genome Sequencing Center for Infectious Disease"/>
            <person name="Wu L."/>
            <person name="Ma J."/>
        </authorList>
    </citation>
    <scope>NUCLEOTIDE SEQUENCE [LARGE SCALE GENOMIC DNA]</scope>
    <source>
        <strain evidence="3">CCM 7043</strain>
    </source>
</reference>
<feature type="signal peptide" evidence="1">
    <location>
        <begin position="1"/>
        <end position="26"/>
    </location>
</feature>
<feature type="chain" id="PRO_5047069733" evidence="1">
    <location>
        <begin position="27"/>
        <end position="242"/>
    </location>
</feature>
<evidence type="ECO:0000256" key="1">
    <source>
        <dbReference type="SAM" id="SignalP"/>
    </source>
</evidence>
<keyword evidence="1" id="KW-0732">Signal</keyword>
<gene>
    <name evidence="2" type="ORF">ACFSL2_04220</name>
</gene>
<evidence type="ECO:0000313" key="3">
    <source>
        <dbReference type="Proteomes" id="UP001597338"/>
    </source>
</evidence>
<sequence>MMRRTVLVPQVLVPPVLVLLAGGLLAGCAADPGSAGGCGTGAGDRAGEAGFAEVLALSAPTADYAWYPETVTAALPSVTYTGEGVGDGHGSELAAVGRFTGWEPGEPDHPARAMIDLTFAVDEVVDALGDLTMLEGATVTVHVGVDGCADVDRVAEELLGLDDLVLFLDHVGPEPWPPPEWVIGFDGAFLGDVHGDGAITWPVADAIAANNAADHHPETDAGTLEDLRAAAAEERTVELCTD</sequence>
<comment type="caution">
    <text evidence="2">The sequence shown here is derived from an EMBL/GenBank/DDBJ whole genome shotgun (WGS) entry which is preliminary data.</text>
</comment>
<keyword evidence="3" id="KW-1185">Reference proteome</keyword>
<accession>A0ABW4V337</accession>
<name>A0ABW4V337_9MICO</name>
<proteinExistence type="predicted"/>
<dbReference type="Proteomes" id="UP001597338">
    <property type="component" value="Unassembled WGS sequence"/>
</dbReference>
<dbReference type="EMBL" id="JBHUHF010000001">
    <property type="protein sequence ID" value="MFD2024709.1"/>
    <property type="molecule type" value="Genomic_DNA"/>
</dbReference>
<protein>
    <submittedName>
        <fullName evidence="2">Uncharacterized protein</fullName>
    </submittedName>
</protein>
<organism evidence="2 3">
    <name type="scientific">Promicromonospora aerolata</name>
    <dbReference type="NCBI Taxonomy" id="195749"/>
    <lineage>
        <taxon>Bacteria</taxon>
        <taxon>Bacillati</taxon>
        <taxon>Actinomycetota</taxon>
        <taxon>Actinomycetes</taxon>
        <taxon>Micrococcales</taxon>
        <taxon>Promicromonosporaceae</taxon>
        <taxon>Promicromonospora</taxon>
    </lineage>
</organism>
<dbReference type="PROSITE" id="PS51257">
    <property type="entry name" value="PROKAR_LIPOPROTEIN"/>
    <property type="match status" value="1"/>
</dbReference>
<evidence type="ECO:0000313" key="2">
    <source>
        <dbReference type="EMBL" id="MFD2024709.1"/>
    </source>
</evidence>
<dbReference type="RefSeq" id="WP_377196639.1">
    <property type="nucleotide sequence ID" value="NZ_JBHUHF010000001.1"/>
</dbReference>